<dbReference type="eggNOG" id="ENOG50332RH">
    <property type="taxonomic scope" value="Bacteria"/>
</dbReference>
<keyword evidence="3" id="KW-1185">Reference proteome</keyword>
<gene>
    <name evidence="2" type="ordered locus">BLASA_4097</name>
</gene>
<sequence length="178" mass="18869">MTAPPRPAPSTGRTAVRLAVVPTPQPPLEPRPALRLVQPGRSVPRPVPRPGPRPRTGPAARDEFGPVLCGRADLPPVGEVARRLVTMALEALTGRRPLAQLQPLTTVGVYAAMSAGRRPRWCAEGNAPVIVGRLRVCEPVDGVAEISAVAHRNGRAHAVAARLEGIDGRWRCTALQIG</sequence>
<dbReference type="RefSeq" id="WP_014377797.1">
    <property type="nucleotide sequence ID" value="NC_016943.1"/>
</dbReference>
<feature type="region of interest" description="Disordered" evidence="1">
    <location>
        <begin position="1"/>
        <end position="64"/>
    </location>
</feature>
<protein>
    <submittedName>
        <fullName evidence="2">Uncharacterized protein</fullName>
    </submittedName>
</protein>
<dbReference type="KEGG" id="bsd:BLASA_4097"/>
<dbReference type="AlphaFoldDB" id="H6RKV8"/>
<proteinExistence type="predicted"/>
<evidence type="ECO:0000256" key="1">
    <source>
        <dbReference type="SAM" id="MobiDB-lite"/>
    </source>
</evidence>
<name>H6RKV8_BLASD</name>
<dbReference type="InterPro" id="IPR045596">
    <property type="entry name" value="DUF6459"/>
</dbReference>
<dbReference type="Pfam" id="PF20060">
    <property type="entry name" value="DUF6459"/>
    <property type="match status" value="1"/>
</dbReference>
<reference evidence="3" key="2">
    <citation type="submission" date="2012-02" db="EMBL/GenBank/DDBJ databases">
        <title>Complete genome sequence of Blastococcus saxobsidens strain DD2.</title>
        <authorList>
            <person name="Genoscope."/>
        </authorList>
    </citation>
    <scope>NUCLEOTIDE SEQUENCE [LARGE SCALE GENOMIC DNA]</scope>
    <source>
        <strain evidence="3">DD2</strain>
    </source>
</reference>
<dbReference type="Proteomes" id="UP000007517">
    <property type="component" value="Chromosome"/>
</dbReference>
<reference evidence="2 3" key="1">
    <citation type="journal article" date="2012" name="J. Bacteriol.">
        <title>Genome Sequence of Blastococcus saxobsidens DD2, a Stone-Inhabiting Bacterium.</title>
        <authorList>
            <person name="Chouaia B."/>
            <person name="Crotti E."/>
            <person name="Brusetti L."/>
            <person name="Daffonchio D."/>
            <person name="Essoussi I."/>
            <person name="Nouioui I."/>
            <person name="Sbissi I."/>
            <person name="Ghodhbane-Gtari F."/>
            <person name="Gtari M."/>
            <person name="Vacherie B."/>
            <person name="Barbe V."/>
            <person name="Medigue C."/>
            <person name="Gury J."/>
            <person name="Pujic P."/>
            <person name="Normand P."/>
        </authorList>
    </citation>
    <scope>NUCLEOTIDE SEQUENCE [LARGE SCALE GENOMIC DNA]</scope>
    <source>
        <strain evidence="2 3">DD2</strain>
    </source>
</reference>
<feature type="compositionally biased region" description="Pro residues" evidence="1">
    <location>
        <begin position="45"/>
        <end position="55"/>
    </location>
</feature>
<organism evidence="2 3">
    <name type="scientific">Blastococcus saxobsidens (strain DD2)</name>
    <dbReference type="NCBI Taxonomy" id="1146883"/>
    <lineage>
        <taxon>Bacteria</taxon>
        <taxon>Bacillati</taxon>
        <taxon>Actinomycetota</taxon>
        <taxon>Actinomycetes</taxon>
        <taxon>Geodermatophilales</taxon>
        <taxon>Geodermatophilaceae</taxon>
        <taxon>Blastococcus</taxon>
    </lineage>
</organism>
<accession>H6RKV8</accession>
<evidence type="ECO:0000313" key="3">
    <source>
        <dbReference type="Proteomes" id="UP000007517"/>
    </source>
</evidence>
<evidence type="ECO:0000313" key="2">
    <source>
        <dbReference type="EMBL" id="CCG04925.1"/>
    </source>
</evidence>
<dbReference type="STRING" id="1146883.BLASA_4097"/>
<dbReference type="EMBL" id="FO117623">
    <property type="protein sequence ID" value="CCG04925.1"/>
    <property type="molecule type" value="Genomic_DNA"/>
</dbReference>
<dbReference type="OrthoDB" id="3266345at2"/>
<dbReference type="HOGENOM" id="CLU_1400738_0_0_11"/>